<evidence type="ECO:0000313" key="3">
    <source>
        <dbReference type="Proteomes" id="UP000182060"/>
    </source>
</evidence>
<evidence type="ECO:0000313" key="2">
    <source>
        <dbReference type="EMBL" id="APC01337.1"/>
    </source>
</evidence>
<organism evidence="2 3">
    <name type="scientific">Polynucleobacter asymbioticus</name>
    <dbReference type="NCBI Taxonomy" id="576611"/>
    <lineage>
        <taxon>Bacteria</taxon>
        <taxon>Pseudomonadati</taxon>
        <taxon>Pseudomonadota</taxon>
        <taxon>Betaproteobacteria</taxon>
        <taxon>Burkholderiales</taxon>
        <taxon>Burkholderiaceae</taxon>
        <taxon>Polynucleobacter</taxon>
    </lineage>
</organism>
<evidence type="ECO:0000256" key="1">
    <source>
        <dbReference type="SAM" id="MobiDB-lite"/>
    </source>
</evidence>
<dbReference type="EMBL" id="CP015017">
    <property type="protein sequence ID" value="APC01337.1"/>
    <property type="molecule type" value="Genomic_DNA"/>
</dbReference>
<proteinExistence type="predicted"/>
<sequence length="69" mass="7183">MKKVIPLPHEEHAQKLKDMASKSKKNKDAQGRARAARAEGLINSASYTKSSISAGGAGGNNDDGSDDGD</sequence>
<protein>
    <submittedName>
        <fullName evidence="2">Uncharacterized protein</fullName>
    </submittedName>
</protein>
<feature type="compositionally biased region" description="Polar residues" evidence="1">
    <location>
        <begin position="43"/>
        <end position="52"/>
    </location>
</feature>
<dbReference type="Proteomes" id="UP000182060">
    <property type="component" value="Chromosome"/>
</dbReference>
<dbReference type="AlphaFoldDB" id="A0AAC9IY56"/>
<dbReference type="RefSeq" id="WP_071539342.1">
    <property type="nucleotide sequence ID" value="NZ_CP015016.1"/>
</dbReference>
<feature type="compositionally biased region" description="Basic and acidic residues" evidence="1">
    <location>
        <begin position="8"/>
        <end position="31"/>
    </location>
</feature>
<reference evidence="2" key="1">
    <citation type="journal article" date="2017" name="Appl. Environ. Microbiol.">
        <title>Microdiversification of a pelagic Polynucleobacter species is mainly driven by acquisition of genomic islands from a partially interspecific gene pool.</title>
        <authorList>
            <person name="Hoetzinger M."/>
            <person name="Hahn M.W."/>
            <person name="Jezberova J."/>
            <person name="Schmidt J."/>
            <person name="Koll U."/>
        </authorList>
    </citation>
    <scope>NUCLEOTIDE SEQUENCE</scope>
    <source>
        <strain evidence="2">MWH-RechtKol4</strain>
    </source>
</reference>
<accession>A0AAC9IY56</accession>
<gene>
    <name evidence="2" type="ORF">AOC25_06785</name>
</gene>
<name>A0AAC9IY56_9BURK</name>
<feature type="region of interest" description="Disordered" evidence="1">
    <location>
        <begin position="1"/>
        <end position="69"/>
    </location>
</feature>